<evidence type="ECO:0000313" key="3">
    <source>
        <dbReference type="Proteomes" id="UP000630445"/>
    </source>
</evidence>
<feature type="repeat" description="ANK" evidence="1">
    <location>
        <begin position="937"/>
        <end position="969"/>
    </location>
</feature>
<dbReference type="InterPro" id="IPR002110">
    <property type="entry name" value="Ankyrin_rpt"/>
</dbReference>
<organism evidence="2 3">
    <name type="scientific">Aspergillus hiratsukae</name>
    <dbReference type="NCBI Taxonomy" id="1194566"/>
    <lineage>
        <taxon>Eukaryota</taxon>
        <taxon>Fungi</taxon>
        <taxon>Dikarya</taxon>
        <taxon>Ascomycota</taxon>
        <taxon>Pezizomycotina</taxon>
        <taxon>Eurotiomycetes</taxon>
        <taxon>Eurotiomycetidae</taxon>
        <taxon>Eurotiales</taxon>
        <taxon>Aspergillaceae</taxon>
        <taxon>Aspergillus</taxon>
        <taxon>Aspergillus subgen. Fumigati</taxon>
    </lineage>
</organism>
<dbReference type="OrthoDB" id="1577640at2759"/>
<dbReference type="PANTHER" id="PTHR46082:SF11">
    <property type="entry name" value="AAA+ ATPASE DOMAIN-CONTAINING PROTEIN-RELATED"/>
    <property type="match status" value="1"/>
</dbReference>
<dbReference type="PROSITE" id="PS50297">
    <property type="entry name" value="ANK_REP_REGION"/>
    <property type="match status" value="8"/>
</dbReference>
<feature type="repeat" description="ANK" evidence="1">
    <location>
        <begin position="973"/>
        <end position="1002"/>
    </location>
</feature>
<dbReference type="GO" id="GO:0003824">
    <property type="term" value="F:catalytic activity"/>
    <property type="evidence" value="ECO:0007669"/>
    <property type="project" value="InterPro"/>
</dbReference>
<protein>
    <recommendedName>
        <fullName evidence="4">Nucleoside phosphorylase domain-containing protein</fullName>
    </recommendedName>
</protein>
<feature type="repeat" description="ANK" evidence="1">
    <location>
        <begin position="739"/>
        <end position="771"/>
    </location>
</feature>
<gene>
    <name evidence="2" type="ORF">CNMCM5793_006901</name>
</gene>
<dbReference type="SMART" id="SM00248">
    <property type="entry name" value="ANK"/>
    <property type="match status" value="11"/>
</dbReference>
<dbReference type="SUPFAM" id="SSF53167">
    <property type="entry name" value="Purine and uridine phosphorylases"/>
    <property type="match status" value="1"/>
</dbReference>
<dbReference type="InterPro" id="IPR035994">
    <property type="entry name" value="Nucleoside_phosphorylase_sf"/>
</dbReference>
<feature type="repeat" description="ANK" evidence="1">
    <location>
        <begin position="1312"/>
        <end position="1341"/>
    </location>
</feature>
<dbReference type="InterPro" id="IPR053137">
    <property type="entry name" value="NLR-like"/>
</dbReference>
<dbReference type="Pfam" id="PF12796">
    <property type="entry name" value="Ank_2"/>
    <property type="match status" value="5"/>
</dbReference>
<keyword evidence="1" id="KW-0040">ANK repeat</keyword>
<dbReference type="SUPFAM" id="SSF48403">
    <property type="entry name" value="Ankyrin repeat"/>
    <property type="match status" value="2"/>
</dbReference>
<sequence>MSTNDARLTQEDYTVAWICPLEVEQIAAMAMLDREHERLPQPPNDHNVYTLGSINGHNVVIAGLHSPGNNPAAVVVTQMRNTFRQLRFGVLVGIGGGVPTRTERGNIHLGHVVVSKPVGEHSGVVQYDHGKAEVGQFRHTGYLAPPPTVLLNAAREMDVRRAMAPEDPLLDHIARIDTSVSGLRRLKHPGAEKDHLYRAEYVHPTPHVSCRKCGCDSSQIVDRQAEDSDDDDDVYGQGRQLVVHRGTIAAGELFIKHGLLRDELARQYNILCFEMEAAGALADFPCLVIRGISDYSDSHKNDRWHGYAAAAAAAYARELFFHMPVDEVKQCKIAEHVDVKQMITKVEGLAQDNQYHKIYDWLKPPDPSTNSNEAQMKRQEGTGLHLLVTSRKEEDIESELKRWLHPENIVPIQQDLVNDDIHAYVYDRLQNDRGFERWHSQPSVQDEIETELMQKADGMFRWAACQLDILQKCLDVRRLRKSLRSLPKTLEETYARILAGIDENYRDDAIRILQFLTYSERPLRIQEAVDVIVVEPNGDPPFDSKLRMPKPREIMKICSSLVSLVTRKVNDLTGETLMELQLAHFSVQQYLKSERFEAAFPKQMTEVGVIFQKGINEFSARGSITRICLAYLSHLDEQDPVWEIREKFPLAQYSARYWMDHARPAETGKDVQKSILNFFLQQRQAYAVWRKLFDPDRPWTISQDKEMETPLYYASLAGLRCTVELLLEKGADVNAQGGRFGNALQAASYHGHKEVVQLLLEKGADVNAQGRYYGNALETASVQGHKEVVQLLLEKGADVNLQGRYYGNALEAASVQGHKEVAQLLLEKGAEVNAQGGRFGNGLQAASYLGDKELVQQLLEKGAEVNAQGRRFGNGLQAASYRGDKELVQLLLERGADVNAQGGEYGNALQAACARGNKEVVQLLLERGADVNAQGGEYGNALQAASYRGDKEVVQLPLEKGADVNAQGGLYGNALQAACARGDKEVVQLLLEQGADVNAQGGVYGNALQAASAEGHKTGWNAKAVTQINLEKVPIRLVASLRDRESWFRMGDEYPSVSLHTTEEAVLPFLFHLVQGDDGQYEIQNESCKRIFGPITISDDPTGRRRVFKALQHLTRFKHIEAIENRHACRSFEDSFSIEVTDSAGKILDNSNCIEVNHGEELYMMLRNYSQSPVCVYLYDMGPTWKVQNLQKASYTVLVPTECPEVSRKLKLKMIVPHELRQQGQRSCIDIIKVFVTSQPTSMWMLELNPLHDISKPHAASRGIHKLPRFLSNPSFGALRGGEAQTEENWSTRNLRVRTAPMSTRRAGPYGNALQAPCDQGDKEVVQLLLEKGADVNVQGGQYGNALQTASARGHDEVVQLLLEKGADVI</sequence>
<feature type="repeat" description="ANK" evidence="1">
    <location>
        <begin position="876"/>
        <end position="903"/>
    </location>
</feature>
<dbReference type="EMBL" id="JACBAD010001649">
    <property type="protein sequence ID" value="KAF7137050.1"/>
    <property type="molecule type" value="Genomic_DNA"/>
</dbReference>
<dbReference type="Gene3D" id="3.40.50.1580">
    <property type="entry name" value="Nucleoside phosphorylase domain"/>
    <property type="match status" value="1"/>
</dbReference>
<evidence type="ECO:0000313" key="2">
    <source>
        <dbReference type="EMBL" id="KAF7137050.1"/>
    </source>
</evidence>
<feature type="repeat" description="ANK" evidence="1">
    <location>
        <begin position="805"/>
        <end position="837"/>
    </location>
</feature>
<feature type="repeat" description="ANK" evidence="1">
    <location>
        <begin position="772"/>
        <end position="804"/>
    </location>
</feature>
<feature type="repeat" description="ANK" evidence="1">
    <location>
        <begin position="904"/>
        <end position="936"/>
    </location>
</feature>
<dbReference type="PANTHER" id="PTHR46082">
    <property type="entry name" value="ATP/GTP-BINDING PROTEIN-RELATED"/>
    <property type="match status" value="1"/>
</dbReference>
<comment type="caution">
    <text evidence="2">The sequence shown here is derived from an EMBL/GenBank/DDBJ whole genome shotgun (WGS) entry which is preliminary data.</text>
</comment>
<dbReference type="Proteomes" id="UP000630445">
    <property type="component" value="Unassembled WGS sequence"/>
</dbReference>
<evidence type="ECO:0008006" key="4">
    <source>
        <dbReference type="Google" id="ProtNLM"/>
    </source>
</evidence>
<name>A0A8H6UIU7_9EURO</name>
<accession>A0A8H6UIU7</accession>
<feature type="repeat" description="ANK" evidence="1">
    <location>
        <begin position="1342"/>
        <end position="1370"/>
    </location>
</feature>
<feature type="repeat" description="ANK" evidence="1">
    <location>
        <begin position="706"/>
        <end position="738"/>
    </location>
</feature>
<evidence type="ECO:0000256" key="1">
    <source>
        <dbReference type="PROSITE-ProRule" id="PRU00023"/>
    </source>
</evidence>
<dbReference type="PROSITE" id="PS50088">
    <property type="entry name" value="ANK_REPEAT"/>
    <property type="match status" value="11"/>
</dbReference>
<dbReference type="GO" id="GO:0009116">
    <property type="term" value="P:nucleoside metabolic process"/>
    <property type="evidence" value="ECO:0007669"/>
    <property type="project" value="InterPro"/>
</dbReference>
<keyword evidence="3" id="KW-1185">Reference proteome</keyword>
<proteinExistence type="predicted"/>
<feature type="repeat" description="ANK" evidence="1">
    <location>
        <begin position="843"/>
        <end position="870"/>
    </location>
</feature>
<dbReference type="Gene3D" id="1.25.40.20">
    <property type="entry name" value="Ankyrin repeat-containing domain"/>
    <property type="match status" value="3"/>
</dbReference>
<reference evidence="2" key="1">
    <citation type="submission" date="2020-06" db="EMBL/GenBank/DDBJ databases">
        <title>Draft genome sequences of strains closely related to Aspergillus parafelis and Aspergillus hiratsukae.</title>
        <authorList>
            <person name="Dos Santos R.A.C."/>
            <person name="Rivero-Menendez O."/>
            <person name="Steenwyk J.L."/>
            <person name="Mead M.E."/>
            <person name="Goldman G.H."/>
            <person name="Alastruey-Izquierdo A."/>
            <person name="Rokas A."/>
        </authorList>
    </citation>
    <scope>NUCLEOTIDE SEQUENCE</scope>
    <source>
        <strain evidence="2">CNM-CM5793</strain>
    </source>
</reference>
<dbReference type="InterPro" id="IPR036770">
    <property type="entry name" value="Ankyrin_rpt-contain_sf"/>
</dbReference>